<dbReference type="Gene3D" id="2.40.50.100">
    <property type="match status" value="1"/>
</dbReference>
<evidence type="ECO:0000256" key="8">
    <source>
        <dbReference type="RuleBase" id="RU364072"/>
    </source>
</evidence>
<comment type="caution">
    <text evidence="10">The sequence shown here is derived from an EMBL/GenBank/DDBJ whole genome shotgun (WGS) entry which is preliminary data.</text>
</comment>
<keyword evidence="4 8" id="KW-0276">Fatty acid metabolism</keyword>
<evidence type="ECO:0000256" key="7">
    <source>
        <dbReference type="ARBA" id="ARBA00023267"/>
    </source>
</evidence>
<keyword evidence="7 8" id="KW-0092">Biotin</keyword>
<dbReference type="GO" id="GO:0003989">
    <property type="term" value="F:acetyl-CoA carboxylase activity"/>
    <property type="evidence" value="ECO:0007669"/>
    <property type="project" value="InterPro"/>
</dbReference>
<organism evidence="10 11">
    <name type="scientific">Termititenax aidoneus</name>
    <dbReference type="NCBI Taxonomy" id="2218524"/>
    <lineage>
        <taxon>Bacteria</taxon>
        <taxon>Bacillati</taxon>
        <taxon>Candidatus Margulisiibacteriota</taxon>
        <taxon>Candidatus Termititenacia</taxon>
        <taxon>Candidatus Termititenacales</taxon>
        <taxon>Candidatus Termititenacaceae</taxon>
        <taxon>Candidatus Termititenax</taxon>
    </lineage>
</organism>
<dbReference type="PRINTS" id="PR01071">
    <property type="entry name" value="ACOABIOTINCC"/>
</dbReference>
<evidence type="ECO:0000256" key="3">
    <source>
        <dbReference type="ARBA" id="ARBA00022516"/>
    </source>
</evidence>
<dbReference type="PANTHER" id="PTHR45266:SF3">
    <property type="entry name" value="OXALOACETATE DECARBOXYLASE ALPHA CHAIN"/>
    <property type="match status" value="1"/>
</dbReference>
<dbReference type="InterPro" id="IPR001882">
    <property type="entry name" value="Biotin_BS"/>
</dbReference>
<dbReference type="AlphaFoldDB" id="A0A388TCD8"/>
<comment type="pathway">
    <text evidence="1 8">Lipid metabolism; fatty acid biosynthesis.</text>
</comment>
<evidence type="ECO:0000313" key="11">
    <source>
        <dbReference type="Proteomes" id="UP000269352"/>
    </source>
</evidence>
<proteinExistence type="predicted"/>
<evidence type="ECO:0000256" key="4">
    <source>
        <dbReference type="ARBA" id="ARBA00022832"/>
    </source>
</evidence>
<keyword evidence="5 8" id="KW-0443">Lipid metabolism</keyword>
<keyword evidence="3 8" id="KW-0444">Lipid biosynthesis</keyword>
<dbReference type="GO" id="GO:0009317">
    <property type="term" value="C:acetyl-CoA carboxylase complex"/>
    <property type="evidence" value="ECO:0007669"/>
    <property type="project" value="InterPro"/>
</dbReference>
<name>A0A388TCD8_TERA1</name>
<protein>
    <recommendedName>
        <fullName evidence="2 8">Biotin carboxyl carrier protein of acetyl-CoA carboxylase</fullName>
    </recommendedName>
</protein>
<dbReference type="EMBL" id="BGZN01000050">
    <property type="protein sequence ID" value="GBR74511.1"/>
    <property type="molecule type" value="Genomic_DNA"/>
</dbReference>
<comment type="function">
    <text evidence="8">This protein is a component of the acetyl coenzyme A carboxylase complex; first, biotin carboxylase catalyzes the carboxylation of the carrier protein and then the transcarboxylase transfers the carboxyl group to form malonyl-CoA.</text>
</comment>
<reference evidence="10 11" key="1">
    <citation type="journal article" date="2019" name="ISME J.">
        <title>Genome analyses of uncultured TG2/ZB3 bacteria in 'Margulisbacteria' specifically attached to ectosymbiotic spirochetes of protists in the termite gut.</title>
        <authorList>
            <person name="Utami Y.D."/>
            <person name="Kuwahara H."/>
            <person name="Igai K."/>
            <person name="Murakami T."/>
            <person name="Sugaya K."/>
            <person name="Morikawa T."/>
            <person name="Nagura Y."/>
            <person name="Yuki M."/>
            <person name="Deevong P."/>
            <person name="Inoue T."/>
            <person name="Kihara K."/>
            <person name="Lo N."/>
            <person name="Yamada A."/>
            <person name="Ohkuma M."/>
            <person name="Hongoh Y."/>
        </authorList>
    </citation>
    <scope>NUCLEOTIDE SEQUENCE [LARGE SCALE GENOMIC DNA]</scope>
    <source>
        <strain evidence="10">NkOx7-01</strain>
    </source>
</reference>
<evidence type="ECO:0000259" key="9">
    <source>
        <dbReference type="PROSITE" id="PS50968"/>
    </source>
</evidence>
<dbReference type="SUPFAM" id="SSF51230">
    <property type="entry name" value="Single hybrid motif"/>
    <property type="match status" value="1"/>
</dbReference>
<dbReference type="NCBIfam" id="TIGR00531">
    <property type="entry name" value="BCCP"/>
    <property type="match status" value="1"/>
</dbReference>
<evidence type="ECO:0000256" key="1">
    <source>
        <dbReference type="ARBA" id="ARBA00005194"/>
    </source>
</evidence>
<evidence type="ECO:0000256" key="2">
    <source>
        <dbReference type="ARBA" id="ARBA00017562"/>
    </source>
</evidence>
<keyword evidence="6 8" id="KW-0275">Fatty acid biosynthesis</keyword>
<evidence type="ECO:0000313" key="10">
    <source>
        <dbReference type="EMBL" id="GBR74511.1"/>
    </source>
</evidence>
<dbReference type="PROSITE" id="PS00188">
    <property type="entry name" value="BIOTIN"/>
    <property type="match status" value="1"/>
</dbReference>
<dbReference type="InterPro" id="IPR050709">
    <property type="entry name" value="Biotin_Carboxyl_Carrier/Decarb"/>
</dbReference>
<dbReference type="Pfam" id="PF00364">
    <property type="entry name" value="Biotin_lipoyl"/>
    <property type="match status" value="1"/>
</dbReference>
<accession>A0A388TCD8</accession>
<dbReference type="CDD" id="cd06850">
    <property type="entry name" value="biotinyl_domain"/>
    <property type="match status" value="1"/>
</dbReference>
<dbReference type="Proteomes" id="UP000269352">
    <property type="component" value="Unassembled WGS sequence"/>
</dbReference>
<evidence type="ECO:0000256" key="5">
    <source>
        <dbReference type="ARBA" id="ARBA00023098"/>
    </source>
</evidence>
<keyword evidence="11" id="KW-1185">Reference proteome</keyword>
<sequence length="144" mass="15154">MDFKKIEELIKLVEQSDINGLAVEEGDFKIEIQKNQAALAATPPSAAATPDKTIELAAPELQPAAGLQEIKSPMTGTFYQAASPDNPPLVSVGAAVAKGQPVCVIEAMKTFNEIEADIAGTIEKILVANAQLVEAGQPLFLVRA</sequence>
<dbReference type="PROSITE" id="PS50968">
    <property type="entry name" value="BIOTINYL_LIPOYL"/>
    <property type="match status" value="1"/>
</dbReference>
<dbReference type="InterPro" id="IPR000089">
    <property type="entry name" value="Biotin_lipoyl"/>
</dbReference>
<dbReference type="InterPro" id="IPR011053">
    <property type="entry name" value="Single_hybrid_motif"/>
</dbReference>
<gene>
    <name evidence="10" type="primary">accB</name>
    <name evidence="10" type="ORF">NO1_1673</name>
</gene>
<dbReference type="UniPathway" id="UPA00094"/>
<evidence type="ECO:0000256" key="6">
    <source>
        <dbReference type="ARBA" id="ARBA00023160"/>
    </source>
</evidence>
<feature type="domain" description="Lipoyl-binding" evidence="9">
    <location>
        <begin position="67"/>
        <end position="143"/>
    </location>
</feature>
<dbReference type="PANTHER" id="PTHR45266">
    <property type="entry name" value="OXALOACETATE DECARBOXYLASE ALPHA CHAIN"/>
    <property type="match status" value="1"/>
</dbReference>
<dbReference type="GO" id="GO:0006633">
    <property type="term" value="P:fatty acid biosynthetic process"/>
    <property type="evidence" value="ECO:0007669"/>
    <property type="project" value="UniProtKB-UniPathway"/>
</dbReference>
<dbReference type="InterPro" id="IPR001249">
    <property type="entry name" value="AcCoA_biotinCC"/>
</dbReference>